<proteinExistence type="predicted"/>
<comment type="caution">
    <text evidence="1">The sequence shown here is derived from an EMBL/GenBank/DDBJ whole genome shotgun (WGS) entry which is preliminary data.</text>
</comment>
<evidence type="ECO:0000313" key="1">
    <source>
        <dbReference type="EMBL" id="OMP13273.1"/>
    </source>
</evidence>
<name>A0A1R3L1P2_9ROSI</name>
<keyword evidence="2" id="KW-1185">Reference proteome</keyword>
<accession>A0A1R3L1P2</accession>
<evidence type="ECO:0000313" key="2">
    <source>
        <dbReference type="Proteomes" id="UP000187203"/>
    </source>
</evidence>
<reference evidence="2" key="1">
    <citation type="submission" date="2013-09" db="EMBL/GenBank/DDBJ databases">
        <title>Corchorus olitorius genome sequencing.</title>
        <authorList>
            <person name="Alam M."/>
            <person name="Haque M.S."/>
            <person name="Islam M.S."/>
            <person name="Emdad E.M."/>
            <person name="Islam M.M."/>
            <person name="Ahmed B."/>
            <person name="Halim A."/>
            <person name="Hossen Q.M.M."/>
            <person name="Hossain M.Z."/>
            <person name="Ahmed R."/>
            <person name="Khan M.M."/>
            <person name="Islam R."/>
            <person name="Rashid M.M."/>
            <person name="Khan S.A."/>
            <person name="Rahman M.S."/>
            <person name="Alam M."/>
            <person name="Yahiya A.S."/>
            <person name="Khan M.S."/>
            <person name="Azam M.S."/>
            <person name="Haque T."/>
            <person name="Lashkar M.Z.H."/>
            <person name="Akhand A.I."/>
            <person name="Morshed G."/>
            <person name="Roy S."/>
            <person name="Uddin K.S."/>
            <person name="Rabeya T."/>
            <person name="Hossain A.S."/>
            <person name="Chowdhury A."/>
            <person name="Snigdha A.R."/>
            <person name="Mortoza M.S."/>
            <person name="Matin S.A."/>
            <person name="Hoque S.M.E."/>
            <person name="Islam M.K."/>
            <person name="Roy D.K."/>
            <person name="Haider R."/>
            <person name="Moosa M.M."/>
            <person name="Elias S.M."/>
            <person name="Hasan A.M."/>
            <person name="Jahan S."/>
            <person name="Shafiuddin M."/>
            <person name="Mahmood N."/>
            <person name="Shommy N.S."/>
        </authorList>
    </citation>
    <scope>NUCLEOTIDE SEQUENCE [LARGE SCALE GENOMIC DNA]</scope>
    <source>
        <strain evidence="2">cv. O-4</strain>
    </source>
</reference>
<dbReference type="AlphaFoldDB" id="A0A1R3L1P2"/>
<dbReference type="EMBL" id="AWUE01004699">
    <property type="protein sequence ID" value="OMP13273.1"/>
    <property type="molecule type" value="Genomic_DNA"/>
</dbReference>
<gene>
    <name evidence="1" type="ORF">COLO4_01966</name>
</gene>
<sequence length="189" mass="19123">MQAGTDQRGFARAARAGEQHVVGRAAGHELLGVARDLVLLHIDVLQVGQLHGADMAHGLQQTAAVGALAIAPGDGGIPVCGGLQRLGQDGLDALHQLLGALHELQQGGGDGFCGQCHGCLSNTDLTATDAGYARESRWISCQRQSFCAPAAIESWQQPGTRPAAAGGTVGGESGAVVGVDAHVVVAQIA</sequence>
<organism evidence="1 2">
    <name type="scientific">Corchorus olitorius</name>
    <dbReference type="NCBI Taxonomy" id="93759"/>
    <lineage>
        <taxon>Eukaryota</taxon>
        <taxon>Viridiplantae</taxon>
        <taxon>Streptophyta</taxon>
        <taxon>Embryophyta</taxon>
        <taxon>Tracheophyta</taxon>
        <taxon>Spermatophyta</taxon>
        <taxon>Magnoliopsida</taxon>
        <taxon>eudicotyledons</taxon>
        <taxon>Gunneridae</taxon>
        <taxon>Pentapetalae</taxon>
        <taxon>rosids</taxon>
        <taxon>malvids</taxon>
        <taxon>Malvales</taxon>
        <taxon>Malvaceae</taxon>
        <taxon>Grewioideae</taxon>
        <taxon>Apeibeae</taxon>
        <taxon>Corchorus</taxon>
    </lineage>
</organism>
<protein>
    <submittedName>
        <fullName evidence="1">Uncharacterized protein</fullName>
    </submittedName>
</protein>
<dbReference type="Proteomes" id="UP000187203">
    <property type="component" value="Unassembled WGS sequence"/>
</dbReference>
<feature type="non-terminal residue" evidence="1">
    <location>
        <position position="189"/>
    </location>
</feature>